<evidence type="ECO:0000313" key="3">
    <source>
        <dbReference type="Proteomes" id="UP000585474"/>
    </source>
</evidence>
<proteinExistence type="predicted"/>
<dbReference type="EMBL" id="BJWL01000239">
    <property type="protein sequence ID" value="GFS35925.1"/>
    <property type="molecule type" value="Genomic_DNA"/>
</dbReference>
<gene>
    <name evidence="2" type="ORF">Acr_00g0042750</name>
</gene>
<evidence type="ECO:0000256" key="1">
    <source>
        <dbReference type="SAM" id="MobiDB-lite"/>
    </source>
</evidence>
<dbReference type="Proteomes" id="UP000585474">
    <property type="component" value="Unassembled WGS sequence"/>
</dbReference>
<organism evidence="2 3">
    <name type="scientific">Actinidia rufa</name>
    <dbReference type="NCBI Taxonomy" id="165716"/>
    <lineage>
        <taxon>Eukaryota</taxon>
        <taxon>Viridiplantae</taxon>
        <taxon>Streptophyta</taxon>
        <taxon>Embryophyta</taxon>
        <taxon>Tracheophyta</taxon>
        <taxon>Spermatophyta</taxon>
        <taxon>Magnoliopsida</taxon>
        <taxon>eudicotyledons</taxon>
        <taxon>Gunneridae</taxon>
        <taxon>Pentapetalae</taxon>
        <taxon>asterids</taxon>
        <taxon>Ericales</taxon>
        <taxon>Actinidiaceae</taxon>
        <taxon>Actinidia</taxon>
    </lineage>
</organism>
<dbReference type="AlphaFoldDB" id="A0A7J0DK72"/>
<comment type="caution">
    <text evidence="2">The sequence shown here is derived from an EMBL/GenBank/DDBJ whole genome shotgun (WGS) entry which is preliminary data.</text>
</comment>
<evidence type="ECO:0000313" key="2">
    <source>
        <dbReference type="EMBL" id="GFS35925.1"/>
    </source>
</evidence>
<reference evidence="3" key="1">
    <citation type="submission" date="2019-07" db="EMBL/GenBank/DDBJ databases">
        <title>De Novo Assembly of kiwifruit Actinidia rufa.</title>
        <authorList>
            <person name="Sugita-Konishi S."/>
            <person name="Sato K."/>
            <person name="Mori E."/>
            <person name="Abe Y."/>
            <person name="Kisaki G."/>
            <person name="Hamano K."/>
            <person name="Suezawa K."/>
            <person name="Otani M."/>
            <person name="Fukuda T."/>
            <person name="Manabe T."/>
            <person name="Gomi K."/>
            <person name="Tabuchi M."/>
            <person name="Akimitsu K."/>
            <person name="Kataoka I."/>
        </authorList>
    </citation>
    <scope>NUCLEOTIDE SEQUENCE [LARGE SCALE GENOMIC DNA]</scope>
    <source>
        <strain evidence="3">cv. Fuchu</strain>
    </source>
</reference>
<protein>
    <submittedName>
        <fullName evidence="2">Tonoplast monosaccharide transporter2</fullName>
    </submittedName>
</protein>
<name>A0A7J0DK72_9ERIC</name>
<feature type="region of interest" description="Disordered" evidence="1">
    <location>
        <begin position="19"/>
        <end position="51"/>
    </location>
</feature>
<keyword evidence="3" id="KW-1185">Reference proteome</keyword>
<sequence length="157" mass="16377">MNSGKKRVYIGKVRVTHQRLSGDNLHRPVDFTPNNDSGKGHGPPPPSHGSILSMRCGSSIVQGNAGEGEGVPGSRCGSLVSLTGGDVPVEGEFIQAAAFVSQPALYSKELIDQHSVGPAMVQPSEIASKAPIWAALHDPGVKRALIVGIGIQILQQV</sequence>
<accession>A0A7J0DK72</accession>